<comment type="caution">
    <text evidence="2">The sequence shown here is derived from an EMBL/GenBank/DDBJ whole genome shotgun (WGS) entry which is preliminary data.</text>
</comment>
<sequence>MGKRGRRPWLAGIFALFILLMQVFPMIVLAEGATLQAPSMQVPHYQAPDLNAPNGKTPSLEGVQWEVPDLEPPPGSLPQLETPNYQAPDLQPSGGSMPLLQSPDSQAPGLTPPNGSGPVLQTPGGNGSTGGSSNSGGAPQLQPPSLNPNGNAGDKPFGETLGYKMMELSFKDVVGDTLSYTADLLKEGEVSAGGGAGGYAKVLFTLGLKGLDIGLQGTDYENYTGGALDLLGAKGAYDGYKFVVQQSASSLAGGVNAQRSITNTVQGASGAVRVPGIVSGLNAGVAAISLPFDAYNTYTSFGQAFDPKLSEDKQNEKFVDGVGSLGSTLMDAGIIASVIPGGQTVGTVLFVVGGVLWGGSKLVKWANKATGGAVTKWIREKTSGAIGWVKSIFS</sequence>
<feature type="compositionally biased region" description="Gly residues" evidence="1">
    <location>
        <begin position="124"/>
        <end position="134"/>
    </location>
</feature>
<dbReference type="OrthoDB" id="2462479at2"/>
<reference evidence="2 3" key="1">
    <citation type="submission" date="2018-10" db="EMBL/GenBank/DDBJ databases">
        <title>Phylogenomics of Brevibacillus.</title>
        <authorList>
            <person name="Dunlap C."/>
        </authorList>
    </citation>
    <scope>NUCLEOTIDE SEQUENCE [LARGE SCALE GENOMIC DNA]</scope>
    <source>
        <strain evidence="2 3">JCM 12215</strain>
    </source>
</reference>
<dbReference type="RefSeq" id="WP_122909004.1">
    <property type="nucleotide sequence ID" value="NZ_CBCSBE010000003.1"/>
</dbReference>
<gene>
    <name evidence="2" type="ORF">EDM52_10795</name>
</gene>
<dbReference type="EMBL" id="RHHR01000015">
    <property type="protein sequence ID" value="RNB74143.1"/>
    <property type="molecule type" value="Genomic_DNA"/>
</dbReference>
<protein>
    <submittedName>
        <fullName evidence="2">Uncharacterized protein</fullName>
    </submittedName>
</protein>
<feature type="region of interest" description="Disordered" evidence="1">
    <location>
        <begin position="46"/>
        <end position="158"/>
    </location>
</feature>
<dbReference type="Proteomes" id="UP000282028">
    <property type="component" value="Unassembled WGS sequence"/>
</dbReference>
<proteinExistence type="predicted"/>
<evidence type="ECO:0000313" key="3">
    <source>
        <dbReference type="Proteomes" id="UP000282028"/>
    </source>
</evidence>
<dbReference type="AlphaFoldDB" id="A0A3M8CF78"/>
<name>A0A3M8CF78_9BACL</name>
<evidence type="ECO:0000256" key="1">
    <source>
        <dbReference type="SAM" id="MobiDB-lite"/>
    </source>
</evidence>
<keyword evidence="3" id="KW-1185">Reference proteome</keyword>
<organism evidence="2 3">
    <name type="scientific">Brevibacillus invocatus</name>
    <dbReference type="NCBI Taxonomy" id="173959"/>
    <lineage>
        <taxon>Bacteria</taxon>
        <taxon>Bacillati</taxon>
        <taxon>Bacillota</taxon>
        <taxon>Bacilli</taxon>
        <taxon>Bacillales</taxon>
        <taxon>Paenibacillaceae</taxon>
        <taxon>Brevibacillus</taxon>
    </lineage>
</organism>
<evidence type="ECO:0000313" key="2">
    <source>
        <dbReference type="EMBL" id="RNB74143.1"/>
    </source>
</evidence>
<accession>A0A3M8CF78</accession>